<proteinExistence type="predicted"/>
<name>A0A7W6MN90_9HYPH</name>
<gene>
    <name evidence="1" type="ORF">GGR03_000670</name>
</gene>
<sequence length="84" mass="9204">MSHTARQLRTIIKLALAAVPPETRQRCAQKRPRVSWQDHDLAQAEMAEAIAAAVERHFVIAEQPFGERLAPAPTNPSALLPKAG</sequence>
<dbReference type="Proteomes" id="UP000588647">
    <property type="component" value="Unassembled WGS sequence"/>
</dbReference>
<comment type="caution">
    <text evidence="1">The sequence shown here is derived from an EMBL/GenBank/DDBJ whole genome shotgun (WGS) entry which is preliminary data.</text>
</comment>
<organism evidence="1 2">
    <name type="scientific">Aurantimonas endophytica</name>
    <dbReference type="NCBI Taxonomy" id="1522175"/>
    <lineage>
        <taxon>Bacteria</taxon>
        <taxon>Pseudomonadati</taxon>
        <taxon>Pseudomonadota</taxon>
        <taxon>Alphaproteobacteria</taxon>
        <taxon>Hyphomicrobiales</taxon>
        <taxon>Aurantimonadaceae</taxon>
        <taxon>Aurantimonas</taxon>
    </lineage>
</organism>
<dbReference type="EMBL" id="JACIEM010000001">
    <property type="protein sequence ID" value="MBB4001623.1"/>
    <property type="molecule type" value="Genomic_DNA"/>
</dbReference>
<keyword evidence="2" id="KW-1185">Reference proteome</keyword>
<reference evidence="1 2" key="1">
    <citation type="submission" date="2020-08" db="EMBL/GenBank/DDBJ databases">
        <title>Genomic Encyclopedia of Type Strains, Phase IV (KMG-IV): sequencing the most valuable type-strain genomes for metagenomic binning, comparative biology and taxonomic classification.</title>
        <authorList>
            <person name="Goeker M."/>
        </authorList>
    </citation>
    <scope>NUCLEOTIDE SEQUENCE [LARGE SCALE GENOMIC DNA]</scope>
    <source>
        <strain evidence="1 2">DSM 103570</strain>
    </source>
</reference>
<accession>A0A7W6MN90</accession>
<evidence type="ECO:0000313" key="1">
    <source>
        <dbReference type="EMBL" id="MBB4001623.1"/>
    </source>
</evidence>
<dbReference type="AlphaFoldDB" id="A0A7W6MN90"/>
<dbReference type="RefSeq" id="WP_183206131.1">
    <property type="nucleotide sequence ID" value="NZ_JAAAMM010000001.1"/>
</dbReference>
<evidence type="ECO:0000313" key="2">
    <source>
        <dbReference type="Proteomes" id="UP000588647"/>
    </source>
</evidence>
<protein>
    <submittedName>
        <fullName evidence="1">Uncharacterized protein</fullName>
    </submittedName>
</protein>